<dbReference type="OrthoDB" id="5317514at2759"/>
<dbReference type="GO" id="GO:0009897">
    <property type="term" value="C:external side of plasma membrane"/>
    <property type="evidence" value="ECO:0007669"/>
    <property type="project" value="TreeGrafter"/>
</dbReference>
<dbReference type="GO" id="GO:0033627">
    <property type="term" value="P:cell adhesion mediated by integrin"/>
    <property type="evidence" value="ECO:0007669"/>
    <property type="project" value="TreeGrafter"/>
</dbReference>
<evidence type="ECO:0000256" key="2">
    <source>
        <dbReference type="ARBA" id="ARBA00008054"/>
    </source>
</evidence>
<evidence type="ECO:0000256" key="13">
    <source>
        <dbReference type="ARBA" id="ARBA00023157"/>
    </source>
</evidence>
<dbReference type="GO" id="GO:0007160">
    <property type="term" value="P:cell-matrix adhesion"/>
    <property type="evidence" value="ECO:0007669"/>
    <property type="project" value="TreeGrafter"/>
</dbReference>
<evidence type="ECO:0000256" key="21">
    <source>
        <dbReference type="ARBA" id="ARBA00081841"/>
    </source>
</evidence>
<comment type="subcellular location">
    <subcellularLocation>
        <location evidence="1 23">Membrane</location>
        <topology evidence="1 23">Single-pass type I membrane protein</topology>
    </subcellularLocation>
</comment>
<dbReference type="SUPFAM" id="SSF69179">
    <property type="entry name" value="Integrin domains"/>
    <property type="match status" value="3"/>
</dbReference>
<evidence type="ECO:0000256" key="5">
    <source>
        <dbReference type="ARBA" id="ARBA00022729"/>
    </source>
</evidence>
<dbReference type="InterPro" id="IPR013519">
    <property type="entry name" value="Int_alpha_beta-p"/>
</dbReference>
<evidence type="ECO:0000256" key="11">
    <source>
        <dbReference type="ARBA" id="ARBA00023037"/>
    </source>
</evidence>
<dbReference type="GO" id="GO:0007229">
    <property type="term" value="P:integrin-mediated signaling pathway"/>
    <property type="evidence" value="ECO:0007669"/>
    <property type="project" value="UniProtKB-KW"/>
</dbReference>
<dbReference type="Pfam" id="PF00092">
    <property type="entry name" value="VWA"/>
    <property type="match status" value="1"/>
</dbReference>
<comment type="subunit">
    <text evidence="16">Heterodimer of an alpha and a beta subunit. Alpha-2 associates with beta-1. Interacts with HPS5 and RAB21.</text>
</comment>
<gene>
    <name evidence="25" type="primary">Itga2</name>
    <name evidence="25" type="ORF">GEOCAL_R13142</name>
</gene>
<dbReference type="InterPro" id="IPR036465">
    <property type="entry name" value="vWFA_dom_sf"/>
</dbReference>
<keyword evidence="13" id="KW-1015">Disulfide bond</keyword>
<dbReference type="Gene3D" id="2.60.40.1460">
    <property type="entry name" value="Integrin domains. Chain A, domain 2"/>
    <property type="match status" value="1"/>
</dbReference>
<keyword evidence="5" id="KW-0732">Signal</keyword>
<dbReference type="InterPro" id="IPR013517">
    <property type="entry name" value="FG-GAP"/>
</dbReference>
<keyword evidence="6" id="KW-0677">Repeat</keyword>
<dbReference type="InterPro" id="IPR048285">
    <property type="entry name" value="Integrin_alpha_Ig-like_2"/>
</dbReference>
<feature type="non-terminal residue" evidence="25">
    <location>
        <position position="890"/>
    </location>
</feature>
<dbReference type="FunFam" id="2.130.10.130:FF:000008">
    <property type="entry name" value="Integrin subunit alpha 2"/>
    <property type="match status" value="1"/>
</dbReference>
<keyword evidence="9 23" id="KW-0130">Cell adhesion</keyword>
<dbReference type="GO" id="GO:0098609">
    <property type="term" value="P:cell-cell adhesion"/>
    <property type="evidence" value="ECO:0007669"/>
    <property type="project" value="TreeGrafter"/>
</dbReference>
<dbReference type="Gene3D" id="2.60.40.1530">
    <property type="entry name" value="ntegrin, alpha v. Chain A, domain 4"/>
    <property type="match status" value="1"/>
</dbReference>
<keyword evidence="7" id="KW-0106">Calcium</keyword>
<keyword evidence="4" id="KW-0479">Metal-binding</keyword>
<evidence type="ECO:0000256" key="12">
    <source>
        <dbReference type="ARBA" id="ARBA00023136"/>
    </source>
</evidence>
<feature type="repeat" description="FG-GAP" evidence="22">
    <location>
        <begin position="415"/>
        <end position="473"/>
    </location>
</feature>
<dbReference type="PROSITE" id="PS51470">
    <property type="entry name" value="FG_GAP"/>
    <property type="match status" value="4"/>
</dbReference>
<evidence type="ECO:0000256" key="16">
    <source>
        <dbReference type="ARBA" id="ARBA00063497"/>
    </source>
</evidence>
<keyword evidence="15" id="KW-0325">Glycoprotein</keyword>
<name>A0A7K4J718_GEOCA</name>
<evidence type="ECO:0000256" key="9">
    <source>
        <dbReference type="ARBA" id="ARBA00022889"/>
    </source>
</evidence>
<dbReference type="EMBL" id="VWPV01015269">
    <property type="protein sequence ID" value="NWH61103.1"/>
    <property type="molecule type" value="Genomic_DNA"/>
</dbReference>
<feature type="non-terminal residue" evidence="25">
    <location>
        <position position="1"/>
    </location>
</feature>
<evidence type="ECO:0000256" key="23">
    <source>
        <dbReference type="RuleBase" id="RU003762"/>
    </source>
</evidence>
<keyword evidence="8" id="KW-0460">Magnesium</keyword>
<evidence type="ECO:0000256" key="14">
    <source>
        <dbReference type="ARBA" id="ARBA00023170"/>
    </source>
</evidence>
<feature type="repeat" description="FG-GAP" evidence="22">
    <location>
        <begin position="237"/>
        <end position="290"/>
    </location>
</feature>
<protein>
    <recommendedName>
        <fullName evidence="17">Integrin alpha-2</fullName>
    </recommendedName>
    <alternativeName>
        <fullName evidence="20">CD49 antigen-like family member B</fullName>
    </alternativeName>
    <alternativeName>
        <fullName evidence="18">Collagen receptor</fullName>
    </alternativeName>
    <alternativeName>
        <fullName evidence="21">Platelet membrane glycoprotein Ia</fullName>
    </alternativeName>
    <alternativeName>
        <fullName evidence="19">VLA-2 subunit alpha</fullName>
    </alternativeName>
</protein>
<evidence type="ECO:0000256" key="8">
    <source>
        <dbReference type="ARBA" id="ARBA00022842"/>
    </source>
</evidence>
<dbReference type="Gene3D" id="2.60.40.1510">
    <property type="entry name" value="ntegrin, alpha v. Chain A, domain 3"/>
    <property type="match status" value="1"/>
</dbReference>
<dbReference type="Pfam" id="PF01839">
    <property type="entry name" value="FG-GAP"/>
    <property type="match status" value="2"/>
</dbReference>
<comment type="similarity">
    <text evidence="2 23">Belongs to the integrin alpha chain family.</text>
</comment>
<dbReference type="PANTHER" id="PTHR23220:SF23">
    <property type="entry name" value="INTEGRIN ALPHA-2"/>
    <property type="match status" value="1"/>
</dbReference>
<evidence type="ECO:0000256" key="7">
    <source>
        <dbReference type="ARBA" id="ARBA00022837"/>
    </source>
</evidence>
<evidence type="ECO:0000313" key="25">
    <source>
        <dbReference type="EMBL" id="NWH61103.1"/>
    </source>
</evidence>
<evidence type="ECO:0000256" key="10">
    <source>
        <dbReference type="ARBA" id="ARBA00022989"/>
    </source>
</evidence>
<dbReference type="InterPro" id="IPR032695">
    <property type="entry name" value="Integrin_dom_sf"/>
</dbReference>
<dbReference type="InterPro" id="IPR028994">
    <property type="entry name" value="Integrin_alpha_N"/>
</dbReference>
<dbReference type="PANTHER" id="PTHR23220">
    <property type="entry name" value="INTEGRIN ALPHA"/>
    <property type="match status" value="1"/>
</dbReference>
<dbReference type="PRINTS" id="PR00453">
    <property type="entry name" value="VWFADOMAIN"/>
</dbReference>
<keyword evidence="3" id="KW-0812">Transmembrane</keyword>
<evidence type="ECO:0000256" key="15">
    <source>
        <dbReference type="ARBA" id="ARBA00023180"/>
    </source>
</evidence>
<dbReference type="PROSITE" id="PS50234">
    <property type="entry name" value="VWFA"/>
    <property type="match status" value="1"/>
</dbReference>
<feature type="repeat" description="FG-GAP" evidence="22">
    <location>
        <begin position="352"/>
        <end position="414"/>
    </location>
</feature>
<dbReference type="InterPro" id="IPR002035">
    <property type="entry name" value="VWF_A"/>
</dbReference>
<dbReference type="Proteomes" id="UP000531151">
    <property type="component" value="Unassembled WGS sequence"/>
</dbReference>
<dbReference type="SMART" id="SM00327">
    <property type="entry name" value="VWA"/>
    <property type="match status" value="1"/>
</dbReference>
<feature type="domain" description="VWFA" evidence="24">
    <location>
        <begin position="45"/>
        <end position="232"/>
    </location>
</feature>
<evidence type="ECO:0000313" key="26">
    <source>
        <dbReference type="Proteomes" id="UP000531151"/>
    </source>
</evidence>
<evidence type="ECO:0000256" key="20">
    <source>
        <dbReference type="ARBA" id="ARBA00080513"/>
    </source>
</evidence>
<keyword evidence="10" id="KW-1133">Transmembrane helix</keyword>
<dbReference type="PRINTS" id="PR01185">
    <property type="entry name" value="INTEGRINA"/>
</dbReference>
<comment type="caution">
    <text evidence="25">The sequence shown here is derived from an EMBL/GenBank/DDBJ whole genome shotgun (WGS) entry which is preliminary data.</text>
</comment>
<evidence type="ECO:0000256" key="6">
    <source>
        <dbReference type="ARBA" id="ARBA00022737"/>
    </source>
</evidence>
<evidence type="ECO:0000256" key="3">
    <source>
        <dbReference type="ARBA" id="ARBA00022692"/>
    </source>
</evidence>
<organism evidence="25 26">
    <name type="scientific">Geococcyx californianus</name>
    <name type="common">Greater roadrunner</name>
    <name type="synonym">Saurothera californiana</name>
    <dbReference type="NCBI Taxonomy" id="8947"/>
    <lineage>
        <taxon>Eukaryota</taxon>
        <taxon>Metazoa</taxon>
        <taxon>Chordata</taxon>
        <taxon>Craniata</taxon>
        <taxon>Vertebrata</taxon>
        <taxon>Euteleostomi</taxon>
        <taxon>Archelosauria</taxon>
        <taxon>Archosauria</taxon>
        <taxon>Dinosauria</taxon>
        <taxon>Saurischia</taxon>
        <taxon>Theropoda</taxon>
        <taxon>Coelurosauria</taxon>
        <taxon>Aves</taxon>
        <taxon>Neognathae</taxon>
        <taxon>Neoaves</taxon>
        <taxon>Otidimorphae</taxon>
        <taxon>Cuculiformes</taxon>
        <taxon>Neomorphidae</taxon>
        <taxon>Geococcyx</taxon>
    </lineage>
</organism>
<evidence type="ECO:0000256" key="22">
    <source>
        <dbReference type="PROSITE-ProRule" id="PRU00803"/>
    </source>
</evidence>
<dbReference type="GO" id="GO:0008305">
    <property type="term" value="C:integrin complex"/>
    <property type="evidence" value="ECO:0007669"/>
    <property type="project" value="InterPro"/>
</dbReference>
<dbReference type="Gene3D" id="3.40.50.410">
    <property type="entry name" value="von Willebrand factor, type A domain"/>
    <property type="match status" value="1"/>
</dbReference>
<dbReference type="Gene3D" id="2.130.10.130">
    <property type="entry name" value="Integrin alpha, N-terminal"/>
    <property type="match status" value="1"/>
</dbReference>
<dbReference type="InterPro" id="IPR000413">
    <property type="entry name" value="Integrin_alpha"/>
</dbReference>
<proteinExistence type="inferred from homology"/>
<dbReference type="Pfam" id="PF20805">
    <property type="entry name" value="Integrin_A_Ig_2"/>
    <property type="match status" value="1"/>
</dbReference>
<dbReference type="FunFam" id="3.40.50.410:FF:000012">
    <property type="entry name" value="Integrin, alpha 10"/>
    <property type="match status" value="1"/>
</dbReference>
<dbReference type="GO" id="GO:0046872">
    <property type="term" value="F:metal ion binding"/>
    <property type="evidence" value="ECO:0007669"/>
    <property type="project" value="UniProtKB-KW"/>
</dbReference>
<evidence type="ECO:0000256" key="17">
    <source>
        <dbReference type="ARBA" id="ARBA00068415"/>
    </source>
</evidence>
<evidence type="ECO:0000259" key="24">
    <source>
        <dbReference type="PROSITE" id="PS50234"/>
    </source>
</evidence>
<feature type="repeat" description="FG-GAP" evidence="22">
    <location>
        <begin position="477"/>
        <end position="539"/>
    </location>
</feature>
<evidence type="ECO:0000256" key="1">
    <source>
        <dbReference type="ARBA" id="ARBA00004479"/>
    </source>
</evidence>
<dbReference type="SMART" id="SM00191">
    <property type="entry name" value="Int_alpha"/>
    <property type="match status" value="4"/>
</dbReference>
<keyword evidence="26" id="KW-1185">Reference proteome</keyword>
<keyword evidence="14 23" id="KW-0675">Receptor</keyword>
<sequence>TCGPLWAQQCGSQYYATGVCSEISSSFQILRSFSPAVQKCSSVIDVVVVCDESNSIYPWDAVRAFLKKFVQGLDIGLNKTQVGLIQYANDPRVVFNLNTYQTKDEVVKAMEGTYQKGGDLTNTFKAIDNARQFAFSPESGGRPTATKVMVVVTDGESHDGSNLKTVIGKCNEDNITRFGIAVLGYLIRNELDTKNLIKEIKGIASHPTDKYFFNVSSEAALLEEAGTLGERIFSIEGTDQGDTFQMEMSQVGFSAHYSQKKDVLLLGAVGAYDWSGTVVQESSDAFTTFPSHVFEKILQDRNHSSYLGYSVAVLSTQSSVYFVAGAPRSNYTGRVVVYDVDSNGNIVIVQSQRGEQACIFLIGSYFGSVVCSVDVNKDSVTDVLFVSAPMFMNDLKKEEGRVYMFSITKGILDQRELMEGPQGSENARFGSAITGLVDIDLDGFNDVLIGAPLENQNSGAIYIYNGFQKTIRTKYSQKILGSDSAFGQRLQFFGRSVDGHRDLDDDDITDISVGADGNVVLLWSQSIANVSISASFKPEKISLLNKNTEITVKICFHATFRPAKRNNQVGIKYNATLDADLQSSRVTSRGLFKENNERYLQRNLVVRHEENCVHDVFSVQEPSDAVNSLSLRIDIGLANPGSSPVLDIYSPASVAYSIPFIKDCGEDELCICDLVLNVQQKADDGKQQFVVSSKNRRLTFSMKLRNKKENAYNTRIQATFSDNLFFASSSLPSDGTEVSCQTGVAQNTVICQISYPVFRTGQQVSFDISFDFNLKNLQNAAVISFHALSESKEERELDNQVSLSIPLRYDAEIHFTRLANINFYEVYSGHNIPSTVNNFEDIGPTFNFSLKVTTGSIPVKMASVKIYLPEMTSKDNPLMYITAVTTDQVK</sequence>
<reference evidence="25 26" key="1">
    <citation type="submission" date="2019-09" db="EMBL/GenBank/DDBJ databases">
        <title>Bird 10,000 Genomes (B10K) Project - Family phase.</title>
        <authorList>
            <person name="Zhang G."/>
        </authorList>
    </citation>
    <scope>NUCLEOTIDE SEQUENCE [LARGE SCALE GENOMIC DNA]</scope>
    <source>
        <strain evidence="25">B10K-CU-031-07</strain>
        <tissue evidence="25">Muscle</tissue>
    </source>
</reference>
<evidence type="ECO:0000256" key="18">
    <source>
        <dbReference type="ARBA" id="ARBA00077193"/>
    </source>
</evidence>
<accession>A0A7K4J718</accession>
<keyword evidence="11 23" id="KW-0401">Integrin</keyword>
<evidence type="ECO:0000256" key="4">
    <source>
        <dbReference type="ARBA" id="ARBA00022723"/>
    </source>
</evidence>
<dbReference type="GO" id="GO:0005178">
    <property type="term" value="F:integrin binding"/>
    <property type="evidence" value="ECO:0007669"/>
    <property type="project" value="TreeGrafter"/>
</dbReference>
<dbReference type="AlphaFoldDB" id="A0A7K4J718"/>
<keyword evidence="12" id="KW-0472">Membrane</keyword>
<evidence type="ECO:0000256" key="19">
    <source>
        <dbReference type="ARBA" id="ARBA00078914"/>
    </source>
</evidence>
<dbReference type="SUPFAM" id="SSF53300">
    <property type="entry name" value="vWA-like"/>
    <property type="match status" value="1"/>
</dbReference>
<dbReference type="SUPFAM" id="SSF69318">
    <property type="entry name" value="Integrin alpha N-terminal domain"/>
    <property type="match status" value="1"/>
</dbReference>